<evidence type="ECO:0000256" key="4">
    <source>
        <dbReference type="ARBA" id="ARBA00022989"/>
    </source>
</evidence>
<comment type="subcellular location">
    <subcellularLocation>
        <location evidence="1">Membrane</location>
        <topology evidence="1">Single-pass type I membrane protein</topology>
    </subcellularLocation>
</comment>
<dbReference type="InterPro" id="IPR040216">
    <property type="entry name" value="CTLA4/CD28"/>
</dbReference>
<dbReference type="GO" id="GO:0050852">
    <property type="term" value="P:T cell receptor signaling pathway"/>
    <property type="evidence" value="ECO:0007669"/>
    <property type="project" value="TreeGrafter"/>
</dbReference>
<evidence type="ECO:0000313" key="12">
    <source>
        <dbReference type="RefSeq" id="XP_028249841.1"/>
    </source>
</evidence>
<evidence type="ECO:0000256" key="1">
    <source>
        <dbReference type="ARBA" id="ARBA00004479"/>
    </source>
</evidence>
<keyword evidence="6" id="KW-1015">Disulfide bond</keyword>
<dbReference type="Gene3D" id="2.60.40.10">
    <property type="entry name" value="Immunoglobulins"/>
    <property type="match status" value="1"/>
</dbReference>
<dbReference type="GeneID" id="114426552"/>
<dbReference type="OrthoDB" id="9908091at2759"/>
<gene>
    <name evidence="12" type="primary">cd28</name>
</gene>
<sequence>MMILTHSMMEWIMLGVLSLCLPVWSTVKVMQPYSVVSTNGIAQIQCLTQPSHHRTQRKLDNQIPQYPYPDPEELRVTLLKGLHGNHEVCSSFLNLTEPSAMHAVRKGEMQCSATAKDGAVEVTVSGLKPTDTDIYRCQIHILYPPPYLQHNGNGTLIHVLDGADCSVPSAQRQNLHQGAEGEEDEPSEPVSVAVVGLVVAITCVLAIIIYFQTLQCLGRRREIFRAVPSVQHKVDPASFPHEIIV</sequence>
<dbReference type="InterPro" id="IPR036179">
    <property type="entry name" value="Ig-like_dom_sf"/>
</dbReference>
<dbReference type="GO" id="GO:0009897">
    <property type="term" value="C:external side of plasma membrane"/>
    <property type="evidence" value="ECO:0007669"/>
    <property type="project" value="TreeGrafter"/>
</dbReference>
<keyword evidence="2 9" id="KW-0812">Transmembrane</keyword>
<evidence type="ECO:0000256" key="9">
    <source>
        <dbReference type="SAM" id="Phobius"/>
    </source>
</evidence>
<evidence type="ECO:0000256" key="7">
    <source>
        <dbReference type="ARBA" id="ARBA00023180"/>
    </source>
</evidence>
<accession>A0A6P7HDP5</accession>
<keyword evidence="8" id="KW-0393">Immunoglobulin domain</keyword>
<reference evidence="12" key="1">
    <citation type="submission" date="2025-08" db="UniProtKB">
        <authorList>
            <consortium name="RefSeq"/>
        </authorList>
    </citation>
    <scope>IDENTIFICATION</scope>
</reference>
<organism evidence="11 12">
    <name type="scientific">Parambassis ranga</name>
    <name type="common">Indian glassy fish</name>
    <dbReference type="NCBI Taxonomy" id="210632"/>
    <lineage>
        <taxon>Eukaryota</taxon>
        <taxon>Metazoa</taxon>
        <taxon>Chordata</taxon>
        <taxon>Craniata</taxon>
        <taxon>Vertebrata</taxon>
        <taxon>Euteleostomi</taxon>
        <taxon>Actinopterygii</taxon>
        <taxon>Neopterygii</taxon>
        <taxon>Teleostei</taxon>
        <taxon>Neoteleostei</taxon>
        <taxon>Acanthomorphata</taxon>
        <taxon>Ovalentaria</taxon>
        <taxon>Ambassidae</taxon>
        <taxon>Parambassis</taxon>
    </lineage>
</organism>
<keyword evidence="4 9" id="KW-1133">Transmembrane helix</keyword>
<dbReference type="RefSeq" id="XP_028249841.1">
    <property type="nucleotide sequence ID" value="XM_028394040.1"/>
</dbReference>
<dbReference type="PANTHER" id="PTHR11494:SF8">
    <property type="entry name" value="CYTOTOXIC T-LYMPHOCYTE PROTEIN 4"/>
    <property type="match status" value="1"/>
</dbReference>
<keyword evidence="7" id="KW-0325">Glycoprotein</keyword>
<name>A0A6P7HDP5_9TELE</name>
<evidence type="ECO:0000256" key="8">
    <source>
        <dbReference type="ARBA" id="ARBA00023319"/>
    </source>
</evidence>
<dbReference type="GO" id="GO:0042129">
    <property type="term" value="P:regulation of T cell proliferation"/>
    <property type="evidence" value="ECO:0007669"/>
    <property type="project" value="InterPro"/>
</dbReference>
<evidence type="ECO:0000256" key="10">
    <source>
        <dbReference type="SAM" id="SignalP"/>
    </source>
</evidence>
<keyword evidence="5 9" id="KW-0472">Membrane</keyword>
<evidence type="ECO:0000256" key="5">
    <source>
        <dbReference type="ARBA" id="ARBA00023136"/>
    </source>
</evidence>
<dbReference type="Proteomes" id="UP000515145">
    <property type="component" value="Chromosome 21"/>
</dbReference>
<dbReference type="PANTHER" id="PTHR11494">
    <property type="entry name" value="CYTOTOXIC T-LYMPHOCYTE PROTEIN"/>
    <property type="match status" value="1"/>
</dbReference>
<dbReference type="AlphaFoldDB" id="A0A6P7HDP5"/>
<evidence type="ECO:0000256" key="2">
    <source>
        <dbReference type="ARBA" id="ARBA00022692"/>
    </source>
</evidence>
<dbReference type="SUPFAM" id="SSF48726">
    <property type="entry name" value="Immunoglobulin"/>
    <property type="match status" value="1"/>
</dbReference>
<feature type="chain" id="PRO_5027627266" evidence="10">
    <location>
        <begin position="26"/>
        <end position="245"/>
    </location>
</feature>
<evidence type="ECO:0000256" key="3">
    <source>
        <dbReference type="ARBA" id="ARBA00022729"/>
    </source>
</evidence>
<feature type="transmembrane region" description="Helical" evidence="9">
    <location>
        <begin position="190"/>
        <end position="211"/>
    </location>
</feature>
<evidence type="ECO:0000313" key="11">
    <source>
        <dbReference type="Proteomes" id="UP000515145"/>
    </source>
</evidence>
<dbReference type="InParanoid" id="A0A6P7HDP5"/>
<feature type="signal peptide" evidence="10">
    <location>
        <begin position="1"/>
        <end position="25"/>
    </location>
</feature>
<dbReference type="CTD" id="940"/>
<dbReference type="InterPro" id="IPR013783">
    <property type="entry name" value="Ig-like_fold"/>
</dbReference>
<keyword evidence="3 10" id="KW-0732">Signal</keyword>
<keyword evidence="11" id="KW-1185">Reference proteome</keyword>
<evidence type="ECO:0000256" key="6">
    <source>
        <dbReference type="ARBA" id="ARBA00023157"/>
    </source>
</evidence>
<proteinExistence type="predicted"/>
<protein>
    <submittedName>
        <fullName evidence="12">Cytotoxic T-lymphocyte protein 4 isoform X1</fullName>
    </submittedName>
</protein>